<dbReference type="InterPro" id="IPR001251">
    <property type="entry name" value="CRAL-TRIO_dom"/>
</dbReference>
<accession>A0A9N9TVS5</accession>
<evidence type="ECO:0000313" key="3">
    <source>
        <dbReference type="Proteomes" id="UP001153712"/>
    </source>
</evidence>
<dbReference type="InterPro" id="IPR036865">
    <property type="entry name" value="CRAL-TRIO_dom_sf"/>
</dbReference>
<dbReference type="SMART" id="SM00516">
    <property type="entry name" value="SEC14"/>
    <property type="match status" value="1"/>
</dbReference>
<dbReference type="GO" id="GO:0016020">
    <property type="term" value="C:membrane"/>
    <property type="evidence" value="ECO:0007669"/>
    <property type="project" value="TreeGrafter"/>
</dbReference>
<dbReference type="PANTHER" id="PTHR10174:SF213">
    <property type="entry name" value="CRAL-TRIO DOMAIN-CONTAINING PROTEIN"/>
    <property type="match status" value="1"/>
</dbReference>
<dbReference type="SUPFAM" id="SSF52087">
    <property type="entry name" value="CRAL/TRIO domain"/>
    <property type="match status" value="1"/>
</dbReference>
<reference evidence="2" key="1">
    <citation type="submission" date="2022-01" db="EMBL/GenBank/DDBJ databases">
        <authorList>
            <person name="King R."/>
        </authorList>
    </citation>
    <scope>NUCLEOTIDE SEQUENCE</scope>
</reference>
<proteinExistence type="predicted"/>
<dbReference type="AlphaFoldDB" id="A0A9N9TVS5"/>
<dbReference type="GO" id="GO:1902936">
    <property type="term" value="F:phosphatidylinositol bisphosphate binding"/>
    <property type="evidence" value="ECO:0007669"/>
    <property type="project" value="TreeGrafter"/>
</dbReference>
<organism evidence="2 3">
    <name type="scientific">Phyllotreta striolata</name>
    <name type="common">Striped flea beetle</name>
    <name type="synonym">Crioceris striolata</name>
    <dbReference type="NCBI Taxonomy" id="444603"/>
    <lineage>
        <taxon>Eukaryota</taxon>
        <taxon>Metazoa</taxon>
        <taxon>Ecdysozoa</taxon>
        <taxon>Arthropoda</taxon>
        <taxon>Hexapoda</taxon>
        <taxon>Insecta</taxon>
        <taxon>Pterygota</taxon>
        <taxon>Neoptera</taxon>
        <taxon>Endopterygota</taxon>
        <taxon>Coleoptera</taxon>
        <taxon>Polyphaga</taxon>
        <taxon>Cucujiformia</taxon>
        <taxon>Chrysomeloidea</taxon>
        <taxon>Chrysomelidae</taxon>
        <taxon>Galerucinae</taxon>
        <taxon>Alticini</taxon>
        <taxon>Phyllotreta</taxon>
    </lineage>
</organism>
<gene>
    <name evidence="2" type="ORF">PHYEVI_LOCUS7846</name>
</gene>
<feature type="domain" description="CRAL-TRIO" evidence="1">
    <location>
        <begin position="125"/>
        <end position="250"/>
    </location>
</feature>
<protein>
    <recommendedName>
        <fullName evidence="1">CRAL-TRIO domain-containing protein</fullName>
    </recommendedName>
</protein>
<dbReference type="OrthoDB" id="1434354at2759"/>
<dbReference type="Gene3D" id="3.40.525.10">
    <property type="entry name" value="CRAL-TRIO lipid binding domain"/>
    <property type="match status" value="1"/>
</dbReference>
<dbReference type="PANTHER" id="PTHR10174">
    <property type="entry name" value="ALPHA-TOCOPHEROL TRANSFER PROTEIN-RELATED"/>
    <property type="match status" value="1"/>
</dbReference>
<sequence>MSVIPKHGFKASEIIKEGRTTQSNVDDIKKWASFEKSAPEMSEEQICLFLLACNNDLDLTKYTIESFFKQKCSSPELFMNRDIDNKENKFTHQVSLLAVFPKRTEENYVIALGCLKDTTYYNFCIESQIKAAFTLISAYLYENPPDGLIFIIDIKGVGIMHLTRLKLGPLKKFFAYLQEALPTQLRRVHVLNATYIFEKILAIAKPFMKKELFELIITHPPETSMQDFFENHIPAACMPSNFGGELKSLEEISEDTKEYIRGVKGFLEDEEQQIQFFKNEKKL</sequence>
<dbReference type="PROSITE" id="PS50191">
    <property type="entry name" value="CRAL_TRIO"/>
    <property type="match status" value="1"/>
</dbReference>
<name>A0A9N9TVS5_PHYSR</name>
<dbReference type="EMBL" id="OU900097">
    <property type="protein sequence ID" value="CAG9861510.1"/>
    <property type="molecule type" value="Genomic_DNA"/>
</dbReference>
<evidence type="ECO:0000259" key="1">
    <source>
        <dbReference type="PROSITE" id="PS50191"/>
    </source>
</evidence>
<dbReference type="Proteomes" id="UP001153712">
    <property type="component" value="Chromosome 4"/>
</dbReference>
<keyword evidence="3" id="KW-1185">Reference proteome</keyword>
<dbReference type="CDD" id="cd00170">
    <property type="entry name" value="SEC14"/>
    <property type="match status" value="1"/>
</dbReference>
<evidence type="ECO:0000313" key="2">
    <source>
        <dbReference type="EMBL" id="CAG9861510.1"/>
    </source>
</evidence>
<dbReference type="Pfam" id="PF00650">
    <property type="entry name" value="CRAL_TRIO"/>
    <property type="match status" value="1"/>
</dbReference>